<dbReference type="EMBL" id="JBHYPX010000091">
    <property type="protein sequence ID" value="MFE1356513.1"/>
    <property type="molecule type" value="Genomic_DNA"/>
</dbReference>
<sequence length="349" mass="38437">MTVVAIQPAYGNQTARSHWRITLDQEVPFTESPHLGPLTPAQLDNLVAAHPTGRARFWGSTKVHDRGMDRLHPGDVVLFTGDSMVRGVGEIGVMFRNAAFADTMWTQDPAHGSWRNVYSLAAFQPTEIPYKEIWALPSFNTNDVFRRLRILEGDRAEEILQGLGIETPSQQQQLSAMESAVAAALASGTPVEPAGTRVVPVEGMHTPVATYERSSGPVHVHRAEALLVTEYVSSLHNPELDIQRLRTPAGITDLHLTGPDGTEIVEAKRGSAHRFVREALAQLLDYAPHSPQPADRLSGLFPSRPVDHDIALLHRYGIDCVFRTTAGHFERSAAPADTRDHMRKAWHSA</sequence>
<comment type="caution">
    <text evidence="1">The sequence shown here is derived from an EMBL/GenBank/DDBJ whole genome shotgun (WGS) entry which is preliminary data.</text>
</comment>
<name>A0ABW6GUT4_9ACTN</name>
<gene>
    <name evidence="1" type="ORF">ACFW6T_31515</name>
</gene>
<evidence type="ECO:0000313" key="2">
    <source>
        <dbReference type="Proteomes" id="UP001599542"/>
    </source>
</evidence>
<accession>A0ABW6GUT4</accession>
<dbReference type="RefSeq" id="WP_380331448.1">
    <property type="nucleotide sequence ID" value="NZ_JBHYPW010000081.1"/>
</dbReference>
<dbReference type="Proteomes" id="UP001599542">
    <property type="component" value="Unassembled WGS sequence"/>
</dbReference>
<evidence type="ECO:0000313" key="1">
    <source>
        <dbReference type="EMBL" id="MFE1356513.1"/>
    </source>
</evidence>
<protein>
    <submittedName>
        <fullName evidence="1">Uncharacterized protein</fullName>
    </submittedName>
</protein>
<reference evidence="1 2" key="1">
    <citation type="submission" date="2024-09" db="EMBL/GenBank/DDBJ databases">
        <title>The Natural Products Discovery Center: Release of the First 8490 Sequenced Strains for Exploring Actinobacteria Biosynthetic Diversity.</title>
        <authorList>
            <person name="Kalkreuter E."/>
            <person name="Kautsar S.A."/>
            <person name="Yang D."/>
            <person name="Bader C.D."/>
            <person name="Teijaro C.N."/>
            <person name="Fluegel L."/>
            <person name="Davis C.M."/>
            <person name="Simpson J.R."/>
            <person name="Lauterbach L."/>
            <person name="Steele A.D."/>
            <person name="Gui C."/>
            <person name="Meng S."/>
            <person name="Li G."/>
            <person name="Viehrig K."/>
            <person name="Ye F."/>
            <person name="Su P."/>
            <person name="Kiefer A.F."/>
            <person name="Nichols A."/>
            <person name="Cepeda A.J."/>
            <person name="Yan W."/>
            <person name="Fan B."/>
            <person name="Jiang Y."/>
            <person name="Adhikari A."/>
            <person name="Zheng C.-J."/>
            <person name="Schuster L."/>
            <person name="Cowan T.M."/>
            <person name="Smanski M.J."/>
            <person name="Chevrette M.G."/>
            <person name="De Carvalho L.P.S."/>
            <person name="Shen B."/>
        </authorList>
    </citation>
    <scope>NUCLEOTIDE SEQUENCE [LARGE SCALE GENOMIC DNA]</scope>
    <source>
        <strain evidence="1 2">NPDC058753</strain>
    </source>
</reference>
<proteinExistence type="predicted"/>
<keyword evidence="2" id="KW-1185">Reference proteome</keyword>
<organism evidence="1 2">
    <name type="scientific">Kitasatospora phosalacinea</name>
    <dbReference type="NCBI Taxonomy" id="2065"/>
    <lineage>
        <taxon>Bacteria</taxon>
        <taxon>Bacillati</taxon>
        <taxon>Actinomycetota</taxon>
        <taxon>Actinomycetes</taxon>
        <taxon>Kitasatosporales</taxon>
        <taxon>Streptomycetaceae</taxon>
        <taxon>Kitasatospora</taxon>
    </lineage>
</organism>